<dbReference type="OMA" id="PRFKQEI"/>
<accession>A0A7N2KNJ9</accession>
<dbReference type="Gene3D" id="3.30.559.10">
    <property type="entry name" value="Chloramphenicol acetyltransferase-like domain"/>
    <property type="match status" value="1"/>
</dbReference>
<protein>
    <submittedName>
        <fullName evidence="2">Uncharacterized protein</fullName>
    </submittedName>
</protein>
<dbReference type="InterPro" id="IPR023213">
    <property type="entry name" value="CAT-like_dom_sf"/>
</dbReference>
<evidence type="ECO:0000313" key="2">
    <source>
        <dbReference type="EnsemblPlants" id="QL01p025664:mrna"/>
    </source>
</evidence>
<evidence type="ECO:0000256" key="1">
    <source>
        <dbReference type="ARBA" id="ARBA00009861"/>
    </source>
</evidence>
<dbReference type="PANTHER" id="PTHR31147:SF25">
    <property type="entry name" value="HXXXD-TYPE ACYL-TRANSFERASE FAMILY PROTEIN"/>
    <property type="match status" value="1"/>
</dbReference>
<dbReference type="Gramene" id="QL01p025664:mrna">
    <property type="protein sequence ID" value="QL01p025664:mrna"/>
    <property type="gene ID" value="QL01p025664"/>
</dbReference>
<reference evidence="2 3" key="1">
    <citation type="journal article" date="2016" name="G3 (Bethesda)">
        <title>First Draft Assembly and Annotation of the Genome of a California Endemic Oak Quercus lobata Nee (Fagaceae).</title>
        <authorList>
            <person name="Sork V.L."/>
            <person name="Fitz-Gibbon S.T."/>
            <person name="Puiu D."/>
            <person name="Crepeau M."/>
            <person name="Gugger P.F."/>
            <person name="Sherman R."/>
            <person name="Stevens K."/>
            <person name="Langley C.H."/>
            <person name="Pellegrini M."/>
            <person name="Salzberg S.L."/>
        </authorList>
    </citation>
    <scope>NUCLEOTIDE SEQUENCE [LARGE SCALE GENOMIC DNA]</scope>
    <source>
        <strain evidence="2 3">cv. SW786</strain>
    </source>
</reference>
<sequence>MNFPDWRQLGLLDIDFGWKVPINIVPVPMNMIGYEDLCMFLPPSNVYPSKKDGVRVFISLPRSAMAKFKEEMDALKIAGGETA</sequence>
<name>A0A7N2KNJ9_QUELO</name>
<dbReference type="EnsemblPlants" id="QL01p025664:mrna">
    <property type="protein sequence ID" value="QL01p025664:mrna"/>
    <property type="gene ID" value="QL01p025664"/>
</dbReference>
<reference evidence="2" key="2">
    <citation type="submission" date="2021-01" db="UniProtKB">
        <authorList>
            <consortium name="EnsemblPlants"/>
        </authorList>
    </citation>
    <scope>IDENTIFICATION</scope>
</reference>
<dbReference type="Proteomes" id="UP000594261">
    <property type="component" value="Chromosome 1"/>
</dbReference>
<evidence type="ECO:0000313" key="3">
    <source>
        <dbReference type="Proteomes" id="UP000594261"/>
    </source>
</evidence>
<dbReference type="InParanoid" id="A0A7N2KNJ9"/>
<dbReference type="Pfam" id="PF02458">
    <property type="entry name" value="Transferase"/>
    <property type="match status" value="1"/>
</dbReference>
<dbReference type="EMBL" id="LRBV02000001">
    <property type="status" value="NOT_ANNOTATED_CDS"/>
    <property type="molecule type" value="Genomic_DNA"/>
</dbReference>
<keyword evidence="3" id="KW-1185">Reference proteome</keyword>
<dbReference type="AlphaFoldDB" id="A0A7N2KNJ9"/>
<comment type="similarity">
    <text evidence="1">Belongs to the plant acyltransferase family.</text>
</comment>
<proteinExistence type="inferred from homology"/>
<organism evidence="2 3">
    <name type="scientific">Quercus lobata</name>
    <name type="common">Valley oak</name>
    <dbReference type="NCBI Taxonomy" id="97700"/>
    <lineage>
        <taxon>Eukaryota</taxon>
        <taxon>Viridiplantae</taxon>
        <taxon>Streptophyta</taxon>
        <taxon>Embryophyta</taxon>
        <taxon>Tracheophyta</taxon>
        <taxon>Spermatophyta</taxon>
        <taxon>Magnoliopsida</taxon>
        <taxon>eudicotyledons</taxon>
        <taxon>Gunneridae</taxon>
        <taxon>Pentapetalae</taxon>
        <taxon>rosids</taxon>
        <taxon>fabids</taxon>
        <taxon>Fagales</taxon>
        <taxon>Fagaceae</taxon>
        <taxon>Quercus</taxon>
    </lineage>
</organism>
<dbReference type="InterPro" id="IPR050898">
    <property type="entry name" value="Plant_acyltransferase"/>
</dbReference>
<dbReference type="PANTHER" id="PTHR31147">
    <property type="entry name" value="ACYL TRANSFERASE 4"/>
    <property type="match status" value="1"/>
</dbReference>